<feature type="region of interest" description="Disordered" evidence="1">
    <location>
        <begin position="197"/>
        <end position="239"/>
    </location>
</feature>
<keyword evidence="2" id="KW-0732">Signal</keyword>
<proteinExistence type="predicted"/>
<evidence type="ECO:0000313" key="4">
    <source>
        <dbReference type="Proteomes" id="UP000077381"/>
    </source>
</evidence>
<evidence type="ECO:0000256" key="2">
    <source>
        <dbReference type="SAM" id="SignalP"/>
    </source>
</evidence>
<comment type="caution">
    <text evidence="3">The sequence shown here is derived from an EMBL/GenBank/DDBJ whole genome shotgun (WGS) entry which is preliminary data.</text>
</comment>
<sequence length="239" mass="24820">MALRIRTQRFAMFAASTAVVAGGVLLPTSAFAAPATSPHVGTVTTITATQDGQDPNGVADPAENWVEITDEPTGITFRLPAEPTVQEVTEPYVDGGTYTGRQYSVETNDGSAAIVFTVYDVPGTQENLDMGIKQICKNYEDLSDPAAATSSQETEVDGRPAREAQLSSQTDVGAASLIAADDAHIVEFLSLGPATEEQAMAEIHQQVSDSVSIPSSESSDSGSDSGSPSSGSSNSKESI</sequence>
<dbReference type="PATRIC" id="fig|1716141.3.peg.1731"/>
<protein>
    <submittedName>
        <fullName evidence="3">Uncharacterized protein</fullName>
    </submittedName>
</protein>
<dbReference type="RefSeq" id="WP_157902791.1">
    <property type="nucleotide sequence ID" value="NZ_LOHS01000052.1"/>
</dbReference>
<accession>A0A177HWI1</accession>
<organism evidence="3 4">
    <name type="scientific">Streptomyces jeddahensis</name>
    <dbReference type="NCBI Taxonomy" id="1716141"/>
    <lineage>
        <taxon>Bacteria</taxon>
        <taxon>Bacillati</taxon>
        <taxon>Actinomycetota</taxon>
        <taxon>Actinomycetes</taxon>
        <taxon>Kitasatosporales</taxon>
        <taxon>Streptomycetaceae</taxon>
        <taxon>Streptomyces</taxon>
    </lineage>
</organism>
<reference evidence="3 4" key="1">
    <citation type="submission" date="2015-12" db="EMBL/GenBank/DDBJ databases">
        <title>Genome sequence of Streptomyces sp. G25.</title>
        <authorList>
            <person name="Poehlein A."/>
            <person name="Roettig A."/>
            <person name="Hiessl S."/>
            <person name="Hauschild P."/>
            <person name="Schauer J."/>
            <person name="Madkour M.H."/>
            <person name="Al-Ansari A.M."/>
            <person name="Almakishah N.H."/>
            <person name="Steinbuechel A."/>
            <person name="Daniel R."/>
        </authorList>
    </citation>
    <scope>NUCLEOTIDE SEQUENCE [LARGE SCALE GENOMIC DNA]</scope>
    <source>
        <strain evidence="4">G25(2015)</strain>
    </source>
</reference>
<feature type="signal peptide" evidence="2">
    <location>
        <begin position="1"/>
        <end position="32"/>
    </location>
</feature>
<feature type="region of interest" description="Disordered" evidence="1">
    <location>
        <begin position="144"/>
        <end position="168"/>
    </location>
</feature>
<evidence type="ECO:0000256" key="1">
    <source>
        <dbReference type="SAM" id="MobiDB-lite"/>
    </source>
</evidence>
<feature type="compositionally biased region" description="Low complexity" evidence="1">
    <location>
        <begin position="207"/>
        <end position="239"/>
    </location>
</feature>
<name>A0A177HWI1_9ACTN</name>
<dbReference type="AlphaFoldDB" id="A0A177HWI1"/>
<evidence type="ECO:0000313" key="3">
    <source>
        <dbReference type="EMBL" id="OAH15030.1"/>
    </source>
</evidence>
<gene>
    <name evidence="3" type="ORF">STSP_16470</name>
</gene>
<dbReference type="Proteomes" id="UP000077381">
    <property type="component" value="Unassembled WGS sequence"/>
</dbReference>
<dbReference type="EMBL" id="LOHS01000052">
    <property type="protein sequence ID" value="OAH15030.1"/>
    <property type="molecule type" value="Genomic_DNA"/>
</dbReference>
<feature type="chain" id="PRO_5008063341" evidence="2">
    <location>
        <begin position="33"/>
        <end position="239"/>
    </location>
</feature>
<keyword evidence="4" id="KW-1185">Reference proteome</keyword>